<dbReference type="InterPro" id="IPR029058">
    <property type="entry name" value="AB_hydrolase_fold"/>
</dbReference>
<evidence type="ECO:0000313" key="3">
    <source>
        <dbReference type="Proteomes" id="UP000558113"/>
    </source>
</evidence>
<sequence length="298" mass="33293">MFSPYGPSGPFGQNRAFGYGPSYPPVTIYYSYPPQPWQAHPAPYRHEPSRKKEQPLTFVLVHGSWADASFWDGVAAELRKQGHSVYVPEYPGHGADFMNTTATHAMMSKAVADDIEALDLHDVVLVGHSFGGSVVQKAAELVPDRLKRIVFIDGFVVKDGGTLADEFPPERIPIFSKLIADSKNNTLMLPFPFFRETFVNLASLELAKKIYAGTKPEPAGPLFEKLDLKKFYSLPTPKSYVYLTSDNVLPQGEGFGWHPHMSSRLGLFRLIKGHGDHMTTFYTEPRKIAELLYEAGRD</sequence>
<dbReference type="Pfam" id="PF12697">
    <property type="entry name" value="Abhydrolase_6"/>
    <property type="match status" value="1"/>
</dbReference>
<reference evidence="2 3" key="1">
    <citation type="submission" date="2020-01" db="EMBL/GenBank/DDBJ databases">
        <title>Paenibacillus soybeanensis sp. nov. isolated from the nodules of soybean (Glycine max(L.) Merr).</title>
        <authorList>
            <person name="Wang H."/>
        </authorList>
    </citation>
    <scope>NUCLEOTIDE SEQUENCE [LARGE SCALE GENOMIC DNA]</scope>
    <source>
        <strain evidence="2 3">DSM 23054</strain>
    </source>
</reference>
<dbReference type="Proteomes" id="UP000558113">
    <property type="component" value="Unassembled WGS sequence"/>
</dbReference>
<dbReference type="InterPro" id="IPR052897">
    <property type="entry name" value="Sec-Metab_Biosynth_Hydrolase"/>
</dbReference>
<evidence type="ECO:0000313" key="2">
    <source>
        <dbReference type="EMBL" id="NBC70149.1"/>
    </source>
</evidence>
<dbReference type="PANTHER" id="PTHR37017">
    <property type="entry name" value="AB HYDROLASE-1 DOMAIN-CONTAINING PROTEIN-RELATED"/>
    <property type="match status" value="1"/>
</dbReference>
<proteinExistence type="predicted"/>
<dbReference type="InterPro" id="IPR000073">
    <property type="entry name" value="AB_hydrolase_1"/>
</dbReference>
<dbReference type="AlphaFoldDB" id="A0A7X4YRC7"/>
<accession>A0A7X4YRC7</accession>
<evidence type="ECO:0000259" key="1">
    <source>
        <dbReference type="Pfam" id="PF12697"/>
    </source>
</evidence>
<protein>
    <submittedName>
        <fullName evidence="2">Alpha/beta fold hydrolase</fullName>
    </submittedName>
</protein>
<gene>
    <name evidence="2" type="ORF">GT003_14215</name>
</gene>
<feature type="domain" description="AB hydrolase-1" evidence="1">
    <location>
        <begin position="58"/>
        <end position="290"/>
    </location>
</feature>
<name>A0A7X4YRC7_9BACL</name>
<dbReference type="Gene3D" id="3.40.50.1820">
    <property type="entry name" value="alpha/beta hydrolase"/>
    <property type="match status" value="1"/>
</dbReference>
<dbReference type="PANTHER" id="PTHR37017:SF11">
    <property type="entry name" value="ESTERASE_LIPASE_THIOESTERASE DOMAIN-CONTAINING PROTEIN"/>
    <property type="match status" value="1"/>
</dbReference>
<dbReference type="SUPFAM" id="SSF53474">
    <property type="entry name" value="alpha/beta-Hydrolases"/>
    <property type="match status" value="1"/>
</dbReference>
<dbReference type="OrthoDB" id="9112061at2"/>
<dbReference type="GO" id="GO:0016787">
    <property type="term" value="F:hydrolase activity"/>
    <property type="evidence" value="ECO:0007669"/>
    <property type="project" value="UniProtKB-KW"/>
</dbReference>
<comment type="caution">
    <text evidence="2">The sequence shown here is derived from an EMBL/GenBank/DDBJ whole genome shotgun (WGS) entry which is preliminary data.</text>
</comment>
<dbReference type="EMBL" id="JAAAMU010000006">
    <property type="protein sequence ID" value="NBC70149.1"/>
    <property type="molecule type" value="Genomic_DNA"/>
</dbReference>
<keyword evidence="2" id="KW-0378">Hydrolase</keyword>
<keyword evidence="3" id="KW-1185">Reference proteome</keyword>
<organism evidence="2 3">
    <name type="scientific">Paenibacillus sacheonensis</name>
    <dbReference type="NCBI Taxonomy" id="742054"/>
    <lineage>
        <taxon>Bacteria</taxon>
        <taxon>Bacillati</taxon>
        <taxon>Bacillota</taxon>
        <taxon>Bacilli</taxon>
        <taxon>Bacillales</taxon>
        <taxon>Paenibacillaceae</taxon>
        <taxon>Paenibacillus</taxon>
    </lineage>
</organism>